<evidence type="ECO:0000256" key="1">
    <source>
        <dbReference type="SAM" id="MobiDB-lite"/>
    </source>
</evidence>
<sequence length="273" mass="29651">MAIAAESPGDPKSARGDKCQTSANFRPGTIEGKAGGVISDRANLGPNQAFDQAVTYEAAIEVLKKVGHDDLADKLYRLKHEHLDLLRQFGAVKGSSNSDRADSGTQSGRQRGFGRARVLGRGRSCNFVNTRFCAPKPKDPVAVLPLPVPEPTPPPAEPIIPPGTGPRLGEYLRTRNEGVSMPTWSCSCPSCFGYEKHMQELEGRVENDEVRKKEVRKINEMATRMVLSHGRGAYERVDVGTEGLGGKGEIGDDVKELIEGVIACRLSREKKTK</sequence>
<proteinExistence type="predicted"/>
<dbReference type="AlphaFoldDB" id="A0A8K0VRB7"/>
<evidence type="ECO:0000313" key="2">
    <source>
        <dbReference type="EMBL" id="KAH7068529.1"/>
    </source>
</evidence>
<feature type="region of interest" description="Disordered" evidence="1">
    <location>
        <begin position="93"/>
        <end position="115"/>
    </location>
</feature>
<reference evidence="2" key="1">
    <citation type="journal article" date="2021" name="Nat. Commun.">
        <title>Genetic determinants of endophytism in the Arabidopsis root mycobiome.</title>
        <authorList>
            <person name="Mesny F."/>
            <person name="Miyauchi S."/>
            <person name="Thiergart T."/>
            <person name="Pickel B."/>
            <person name="Atanasova L."/>
            <person name="Karlsson M."/>
            <person name="Huettel B."/>
            <person name="Barry K.W."/>
            <person name="Haridas S."/>
            <person name="Chen C."/>
            <person name="Bauer D."/>
            <person name="Andreopoulos W."/>
            <person name="Pangilinan J."/>
            <person name="LaButti K."/>
            <person name="Riley R."/>
            <person name="Lipzen A."/>
            <person name="Clum A."/>
            <person name="Drula E."/>
            <person name="Henrissat B."/>
            <person name="Kohler A."/>
            <person name="Grigoriev I.V."/>
            <person name="Martin F.M."/>
            <person name="Hacquard S."/>
        </authorList>
    </citation>
    <scope>NUCLEOTIDE SEQUENCE</scope>
    <source>
        <strain evidence="2">MPI-SDFR-AT-0120</strain>
    </source>
</reference>
<keyword evidence="3" id="KW-1185">Reference proteome</keyword>
<comment type="caution">
    <text evidence="2">The sequence shown here is derived from an EMBL/GenBank/DDBJ whole genome shotgun (WGS) entry which is preliminary data.</text>
</comment>
<dbReference type="Proteomes" id="UP000813461">
    <property type="component" value="Unassembled WGS sequence"/>
</dbReference>
<feature type="compositionally biased region" description="Polar residues" evidence="1">
    <location>
        <begin position="94"/>
        <end position="109"/>
    </location>
</feature>
<organism evidence="2 3">
    <name type="scientific">Paraphoma chrysanthemicola</name>
    <dbReference type="NCBI Taxonomy" id="798071"/>
    <lineage>
        <taxon>Eukaryota</taxon>
        <taxon>Fungi</taxon>
        <taxon>Dikarya</taxon>
        <taxon>Ascomycota</taxon>
        <taxon>Pezizomycotina</taxon>
        <taxon>Dothideomycetes</taxon>
        <taxon>Pleosporomycetidae</taxon>
        <taxon>Pleosporales</taxon>
        <taxon>Pleosporineae</taxon>
        <taxon>Phaeosphaeriaceae</taxon>
        <taxon>Paraphoma</taxon>
    </lineage>
</organism>
<feature type="region of interest" description="Disordered" evidence="1">
    <location>
        <begin position="1"/>
        <end position="37"/>
    </location>
</feature>
<dbReference type="EMBL" id="JAGMVJ010000032">
    <property type="protein sequence ID" value="KAH7068529.1"/>
    <property type="molecule type" value="Genomic_DNA"/>
</dbReference>
<accession>A0A8K0VRB7</accession>
<name>A0A8K0VRB7_9PLEO</name>
<protein>
    <submittedName>
        <fullName evidence="2">Uncharacterized protein</fullName>
    </submittedName>
</protein>
<evidence type="ECO:0000313" key="3">
    <source>
        <dbReference type="Proteomes" id="UP000813461"/>
    </source>
</evidence>
<gene>
    <name evidence="2" type="ORF">FB567DRAFT_555402</name>
</gene>